<accession>A0A8H6S2L5</accession>
<organism evidence="2 3">
    <name type="scientific">Mycena indigotica</name>
    <dbReference type="NCBI Taxonomy" id="2126181"/>
    <lineage>
        <taxon>Eukaryota</taxon>
        <taxon>Fungi</taxon>
        <taxon>Dikarya</taxon>
        <taxon>Basidiomycota</taxon>
        <taxon>Agaricomycotina</taxon>
        <taxon>Agaricomycetes</taxon>
        <taxon>Agaricomycetidae</taxon>
        <taxon>Agaricales</taxon>
        <taxon>Marasmiineae</taxon>
        <taxon>Mycenaceae</taxon>
        <taxon>Mycena</taxon>
    </lineage>
</organism>
<reference evidence="2" key="1">
    <citation type="submission" date="2020-05" db="EMBL/GenBank/DDBJ databases">
        <title>Mycena genomes resolve the evolution of fungal bioluminescence.</title>
        <authorList>
            <person name="Tsai I.J."/>
        </authorList>
    </citation>
    <scope>NUCLEOTIDE SEQUENCE</scope>
    <source>
        <strain evidence="2">171206Taipei</strain>
    </source>
</reference>
<name>A0A8H6S2L5_9AGAR</name>
<protein>
    <submittedName>
        <fullName evidence="2">Uncharacterized protein</fullName>
    </submittedName>
</protein>
<dbReference type="EMBL" id="JACAZF010000012">
    <property type="protein sequence ID" value="KAF7292070.1"/>
    <property type="molecule type" value="Genomic_DNA"/>
</dbReference>
<dbReference type="GeneID" id="59351345"/>
<dbReference type="RefSeq" id="XP_037214797.1">
    <property type="nucleotide sequence ID" value="XM_037368829.1"/>
</dbReference>
<keyword evidence="1" id="KW-0732">Signal</keyword>
<feature type="signal peptide" evidence="1">
    <location>
        <begin position="1"/>
        <end position="17"/>
    </location>
</feature>
<evidence type="ECO:0000256" key="1">
    <source>
        <dbReference type="SAM" id="SignalP"/>
    </source>
</evidence>
<gene>
    <name evidence="2" type="ORF">MIND_01233100</name>
</gene>
<keyword evidence="3" id="KW-1185">Reference proteome</keyword>
<dbReference type="Proteomes" id="UP000636479">
    <property type="component" value="Unassembled WGS sequence"/>
</dbReference>
<sequence>MRSSILIPLLFAASVSAGFLVADPAPPAPPAPSPAFVTYYRPRFHCPAGLAVAADDVQAIDIADRTVGRLVCAGRRRTDIDAEQISCAFRNSDGALLPGISHSKCAGLVAAEGPRSPSTCVFLCATKNKDGVPLARMALTRGGDTACYYYNEWCTYSGVNGNPGPDGGSRCPARAGTSCILGRRRFRGEDNFTAMLRKKAEEEALAELRRRGRVAPAALRRRFAEPEEDA</sequence>
<dbReference type="AlphaFoldDB" id="A0A8H6S2L5"/>
<comment type="caution">
    <text evidence="2">The sequence shown here is derived from an EMBL/GenBank/DDBJ whole genome shotgun (WGS) entry which is preliminary data.</text>
</comment>
<feature type="chain" id="PRO_5034106606" evidence="1">
    <location>
        <begin position="18"/>
        <end position="230"/>
    </location>
</feature>
<evidence type="ECO:0000313" key="2">
    <source>
        <dbReference type="EMBL" id="KAF7292070.1"/>
    </source>
</evidence>
<proteinExistence type="predicted"/>
<evidence type="ECO:0000313" key="3">
    <source>
        <dbReference type="Proteomes" id="UP000636479"/>
    </source>
</evidence>
<dbReference type="OrthoDB" id="3068021at2759"/>